<name>A0A8S1MTH9_9CILI</name>
<organism evidence="1 2">
    <name type="scientific">Paramecium sonneborni</name>
    <dbReference type="NCBI Taxonomy" id="65129"/>
    <lineage>
        <taxon>Eukaryota</taxon>
        <taxon>Sar</taxon>
        <taxon>Alveolata</taxon>
        <taxon>Ciliophora</taxon>
        <taxon>Intramacronucleata</taxon>
        <taxon>Oligohymenophorea</taxon>
        <taxon>Peniculida</taxon>
        <taxon>Parameciidae</taxon>
        <taxon>Paramecium</taxon>
    </lineage>
</organism>
<reference evidence="1" key="1">
    <citation type="submission" date="2021-01" db="EMBL/GenBank/DDBJ databases">
        <authorList>
            <consortium name="Genoscope - CEA"/>
            <person name="William W."/>
        </authorList>
    </citation>
    <scope>NUCLEOTIDE SEQUENCE</scope>
</reference>
<accession>A0A8S1MTH9</accession>
<protein>
    <submittedName>
        <fullName evidence="1">Uncharacterized protein</fullName>
    </submittedName>
</protein>
<evidence type="ECO:0000313" key="2">
    <source>
        <dbReference type="Proteomes" id="UP000692954"/>
    </source>
</evidence>
<sequence>MKKKNQLREKDNQKLKQQENEILIKLSKEYINIQQRQLLERMVKKEQIEYKYECSQKILVVQKDERDNDDCC</sequence>
<dbReference type="Proteomes" id="UP000692954">
    <property type="component" value="Unassembled WGS sequence"/>
</dbReference>
<evidence type="ECO:0000313" key="1">
    <source>
        <dbReference type="EMBL" id="CAD8084327.1"/>
    </source>
</evidence>
<dbReference type="EMBL" id="CAJJDN010000046">
    <property type="protein sequence ID" value="CAD8084327.1"/>
    <property type="molecule type" value="Genomic_DNA"/>
</dbReference>
<comment type="caution">
    <text evidence="1">The sequence shown here is derived from an EMBL/GenBank/DDBJ whole genome shotgun (WGS) entry which is preliminary data.</text>
</comment>
<gene>
    <name evidence="1" type="ORF">PSON_ATCC_30995.1.T0460215</name>
</gene>
<keyword evidence="2" id="KW-1185">Reference proteome</keyword>
<dbReference type="AlphaFoldDB" id="A0A8S1MTH9"/>
<proteinExistence type="predicted"/>